<dbReference type="EMBL" id="QFWV02000007">
    <property type="protein sequence ID" value="RKF06517.1"/>
    <property type="molecule type" value="Genomic_DNA"/>
</dbReference>
<evidence type="ECO:0000256" key="3">
    <source>
        <dbReference type="ARBA" id="ARBA00022989"/>
    </source>
</evidence>
<dbReference type="InterPro" id="IPR051533">
    <property type="entry name" value="WaaL-like"/>
</dbReference>
<reference evidence="7 8" key="1">
    <citation type="journal article" date="2018" name="Int. J. Syst. Bacteriol.">
        <title>Oceaniradius stylonemae gen. nov., sp. nov., isolated from a red alga, Stylonema cornu-cervi.</title>
        <authorList>
            <person name="Jeong S."/>
        </authorList>
    </citation>
    <scope>NUCLEOTIDE SEQUENCE [LARGE SCALE GENOMIC DNA]</scope>
    <source>
        <strain evidence="7 8">StC1</strain>
    </source>
</reference>
<feature type="transmembrane region" description="Helical" evidence="5">
    <location>
        <begin position="226"/>
        <end position="244"/>
    </location>
</feature>
<feature type="transmembrane region" description="Helical" evidence="5">
    <location>
        <begin position="389"/>
        <end position="409"/>
    </location>
</feature>
<gene>
    <name evidence="7" type="ORF">DEM25_013105</name>
</gene>
<comment type="subcellular location">
    <subcellularLocation>
        <location evidence="1">Membrane</location>
        <topology evidence="1">Multi-pass membrane protein</topology>
    </subcellularLocation>
</comment>
<sequence>MCGIHGLTDRFGFDRALEKELAETSFSGIVSRRGEVLRLATLLFITLAMLVGQAGLQRFFPASPADIDLKHLFLAVAAMLLMVRHGQGLEVAPARAPAVVWAVLGLSAVTFALSAVHGDWWADDAVADSVFIVALSYLAFLAIRQMRDLEDFMLLTALVGAGVLAGDYLARVAYGAVLVTNISTARISLVAVAAVMFLILRGRYLTIAFVLLFVCSFATFSNSLKMGILAAGLLLILSFGLIVYQRKFLHSFLAVVLVLAGAVAVKLMGGTEQLANRMSHFAQSTAVVGVHREDAIDNAIPLAEQQMQDIAEALCKDAVKYEFCVSDEVVLTDSTQRLRMWLYSLELFRSNPVVGVGREGYRLTLFYAGDGNPRVETYTYAHNVLFEYAAMYGLAGLLALALAFAVAAGTYVRAAFSAHAVAVLLALALSLLMSAMTGGNLFDIRYIFVLAAAVAFLNDRTEVK</sequence>
<keyword evidence="4 5" id="KW-0472">Membrane</keyword>
<accession>A0A3A8A861</accession>
<evidence type="ECO:0000313" key="8">
    <source>
        <dbReference type="Proteomes" id="UP000246132"/>
    </source>
</evidence>
<feature type="transmembrane region" description="Helical" evidence="5">
    <location>
        <begin position="96"/>
        <end position="113"/>
    </location>
</feature>
<evidence type="ECO:0000313" key="7">
    <source>
        <dbReference type="EMBL" id="RKF06517.1"/>
    </source>
</evidence>
<name>A0A3A8A861_9HYPH</name>
<evidence type="ECO:0000256" key="5">
    <source>
        <dbReference type="SAM" id="Phobius"/>
    </source>
</evidence>
<feature type="transmembrane region" description="Helical" evidence="5">
    <location>
        <begin position="36"/>
        <end position="55"/>
    </location>
</feature>
<dbReference type="PANTHER" id="PTHR37422">
    <property type="entry name" value="TEICHURONIC ACID BIOSYNTHESIS PROTEIN TUAE"/>
    <property type="match status" value="1"/>
</dbReference>
<protein>
    <recommendedName>
        <fullName evidence="6">O-antigen ligase-related domain-containing protein</fullName>
    </recommendedName>
</protein>
<evidence type="ECO:0000256" key="2">
    <source>
        <dbReference type="ARBA" id="ARBA00022692"/>
    </source>
</evidence>
<dbReference type="OrthoDB" id="8049457at2"/>
<feature type="domain" description="O-antigen ligase-related" evidence="6">
    <location>
        <begin position="208"/>
        <end position="400"/>
    </location>
</feature>
<dbReference type="GO" id="GO:0016020">
    <property type="term" value="C:membrane"/>
    <property type="evidence" value="ECO:0007669"/>
    <property type="project" value="UniProtKB-SubCell"/>
</dbReference>
<feature type="transmembrane region" description="Helical" evidence="5">
    <location>
        <begin position="251"/>
        <end position="269"/>
    </location>
</feature>
<keyword evidence="8" id="KW-1185">Reference proteome</keyword>
<evidence type="ECO:0000256" key="1">
    <source>
        <dbReference type="ARBA" id="ARBA00004141"/>
    </source>
</evidence>
<comment type="caution">
    <text evidence="7">The sequence shown here is derived from an EMBL/GenBank/DDBJ whole genome shotgun (WGS) entry which is preliminary data.</text>
</comment>
<proteinExistence type="predicted"/>
<organism evidence="7 8">
    <name type="scientific">Oceaniradius stylonematis</name>
    <dbReference type="NCBI Taxonomy" id="2184161"/>
    <lineage>
        <taxon>Bacteria</taxon>
        <taxon>Pseudomonadati</taxon>
        <taxon>Pseudomonadota</taxon>
        <taxon>Alphaproteobacteria</taxon>
        <taxon>Hyphomicrobiales</taxon>
        <taxon>Ahrensiaceae</taxon>
        <taxon>Oceaniradius</taxon>
    </lineage>
</organism>
<feature type="transmembrane region" description="Helical" evidence="5">
    <location>
        <begin position="416"/>
        <end position="436"/>
    </location>
</feature>
<feature type="transmembrane region" description="Helical" evidence="5">
    <location>
        <begin position="125"/>
        <end position="143"/>
    </location>
</feature>
<keyword evidence="3 5" id="KW-1133">Transmembrane helix</keyword>
<dbReference type="PANTHER" id="PTHR37422:SF13">
    <property type="entry name" value="LIPOPOLYSACCHARIDE BIOSYNTHESIS PROTEIN PA4999-RELATED"/>
    <property type="match status" value="1"/>
</dbReference>
<dbReference type="RefSeq" id="WP_109769067.1">
    <property type="nucleotide sequence ID" value="NZ_QFWV02000007.1"/>
</dbReference>
<dbReference type="Pfam" id="PF04932">
    <property type="entry name" value="Wzy_C"/>
    <property type="match status" value="1"/>
</dbReference>
<evidence type="ECO:0000259" key="6">
    <source>
        <dbReference type="Pfam" id="PF04932"/>
    </source>
</evidence>
<keyword evidence="2 5" id="KW-0812">Transmembrane</keyword>
<dbReference type="Proteomes" id="UP000246132">
    <property type="component" value="Unassembled WGS sequence"/>
</dbReference>
<feature type="transmembrane region" description="Helical" evidence="5">
    <location>
        <begin position="67"/>
        <end position="84"/>
    </location>
</feature>
<dbReference type="InterPro" id="IPR007016">
    <property type="entry name" value="O-antigen_ligase-rel_domated"/>
</dbReference>
<feature type="transmembrane region" description="Helical" evidence="5">
    <location>
        <begin position="152"/>
        <end position="170"/>
    </location>
</feature>
<dbReference type="AlphaFoldDB" id="A0A3A8A861"/>
<evidence type="ECO:0000256" key="4">
    <source>
        <dbReference type="ARBA" id="ARBA00023136"/>
    </source>
</evidence>